<reference evidence="2" key="1">
    <citation type="submission" date="2017-02" db="EMBL/GenBank/DDBJ databases">
        <authorList>
            <person name="Varghese N."/>
            <person name="Submissions S."/>
        </authorList>
    </citation>
    <scope>NUCLEOTIDE SEQUENCE [LARGE SCALE GENOMIC DNA]</scope>
    <source>
        <strain evidence="2">ATCC BAA-34</strain>
    </source>
</reference>
<proteinExistence type="predicted"/>
<dbReference type="AlphaFoldDB" id="A0A1T4RWL8"/>
<name>A0A1T4RWL8_9BACT</name>
<sequence>MTFSLAELLKDSAYKLTQFNATPIQALEAAISLKVTEKSTAPYATEMVIREI</sequence>
<dbReference type="STRING" id="115783.SAMN02745119_03122"/>
<accession>A0A1T4RWL8</accession>
<dbReference type="OrthoDB" id="9814572at2"/>
<dbReference type="RefSeq" id="WP_153304313.1">
    <property type="nucleotide sequence ID" value="NZ_FUWR01000026.1"/>
</dbReference>
<keyword evidence="2" id="KW-1185">Reference proteome</keyword>
<organism evidence="1 2">
    <name type="scientific">Trichlorobacter thiogenes</name>
    <dbReference type="NCBI Taxonomy" id="115783"/>
    <lineage>
        <taxon>Bacteria</taxon>
        <taxon>Pseudomonadati</taxon>
        <taxon>Thermodesulfobacteriota</taxon>
        <taxon>Desulfuromonadia</taxon>
        <taxon>Geobacterales</taxon>
        <taxon>Geobacteraceae</taxon>
        <taxon>Trichlorobacter</taxon>
    </lineage>
</organism>
<protein>
    <submittedName>
        <fullName evidence="1">Type I restriction enzyme M protein</fullName>
    </submittedName>
</protein>
<dbReference type="Proteomes" id="UP000190102">
    <property type="component" value="Unassembled WGS sequence"/>
</dbReference>
<dbReference type="EMBL" id="FUWR01000026">
    <property type="protein sequence ID" value="SKA20345.1"/>
    <property type="molecule type" value="Genomic_DNA"/>
</dbReference>
<evidence type="ECO:0000313" key="1">
    <source>
        <dbReference type="EMBL" id="SKA20345.1"/>
    </source>
</evidence>
<gene>
    <name evidence="1" type="ORF">SAMN02745119_03122</name>
</gene>
<evidence type="ECO:0000313" key="2">
    <source>
        <dbReference type="Proteomes" id="UP000190102"/>
    </source>
</evidence>